<dbReference type="Proteomes" id="UP000178684">
    <property type="component" value="Unassembled WGS sequence"/>
</dbReference>
<dbReference type="EMBL" id="MFIE01000019">
    <property type="protein sequence ID" value="OGF82421.1"/>
    <property type="molecule type" value="Genomic_DNA"/>
</dbReference>
<name>A0A1F5X4C2_9BACT</name>
<dbReference type="AlphaFoldDB" id="A0A1F5X4C2"/>
<accession>A0A1F5X4C2</accession>
<proteinExistence type="predicted"/>
<organism evidence="1 2">
    <name type="scientific">Candidatus Giovannonibacteria bacterium RIFCSPLOWO2_01_FULL_46_13</name>
    <dbReference type="NCBI Taxonomy" id="1798352"/>
    <lineage>
        <taxon>Bacteria</taxon>
        <taxon>Candidatus Giovannoniibacteriota</taxon>
    </lineage>
</organism>
<evidence type="ECO:0000313" key="1">
    <source>
        <dbReference type="EMBL" id="OGF82421.1"/>
    </source>
</evidence>
<gene>
    <name evidence="1" type="ORF">A3B18_03710</name>
</gene>
<reference evidence="1 2" key="1">
    <citation type="journal article" date="2016" name="Nat. Commun.">
        <title>Thousands of microbial genomes shed light on interconnected biogeochemical processes in an aquifer system.</title>
        <authorList>
            <person name="Anantharaman K."/>
            <person name="Brown C.T."/>
            <person name="Hug L.A."/>
            <person name="Sharon I."/>
            <person name="Castelle C.J."/>
            <person name="Probst A.J."/>
            <person name="Thomas B.C."/>
            <person name="Singh A."/>
            <person name="Wilkins M.J."/>
            <person name="Karaoz U."/>
            <person name="Brodie E.L."/>
            <person name="Williams K.H."/>
            <person name="Hubbard S.S."/>
            <person name="Banfield J.F."/>
        </authorList>
    </citation>
    <scope>NUCLEOTIDE SEQUENCE [LARGE SCALE GENOMIC DNA]</scope>
</reference>
<sequence>MNVEKCDICRKVIGREKISLSYASKNSMRQYKDLCQKCGKSILDFIKKNGWWKKVEEEEKSWAALRAKKQT</sequence>
<evidence type="ECO:0000313" key="2">
    <source>
        <dbReference type="Proteomes" id="UP000178684"/>
    </source>
</evidence>
<protein>
    <submittedName>
        <fullName evidence="1">Uncharacterized protein</fullName>
    </submittedName>
</protein>
<comment type="caution">
    <text evidence="1">The sequence shown here is derived from an EMBL/GenBank/DDBJ whole genome shotgun (WGS) entry which is preliminary data.</text>
</comment>